<feature type="transmembrane region" description="Helical" evidence="1">
    <location>
        <begin position="126"/>
        <end position="144"/>
    </location>
</feature>
<evidence type="ECO:0000259" key="2">
    <source>
        <dbReference type="Pfam" id="PF02517"/>
    </source>
</evidence>
<keyword evidence="1" id="KW-0472">Membrane</keyword>
<sequence length="260" mass="27989">MKDRILLCRRILIHIVIYAVSTGAAYGIARQICLMTVGEHGMLSQFFANLAGAAALWITDRRLPLELSLRAQKEQGAERGVRKILLWIVICLCASVALNDLLALPAVREILAGRGQLGEMYGDNTLFLVLGAVVTGPLAEELLYRGVLYRGLKALTGILPAALLSAGIFGVLHMNLLQGIFAGILGLLFAAACERTGGLAGPVLAHMAVNLLGIVMTRMGWSMYYGSRSDVMAACTAVCTAACLLLLWKEFKGRNRKSTE</sequence>
<dbReference type="AlphaFoldDB" id="A0A9D2D3M5"/>
<keyword evidence="3" id="KW-0645">Protease</keyword>
<proteinExistence type="predicted"/>
<feature type="transmembrane region" description="Helical" evidence="1">
    <location>
        <begin position="176"/>
        <end position="192"/>
    </location>
</feature>
<keyword evidence="1" id="KW-1133">Transmembrane helix</keyword>
<evidence type="ECO:0000313" key="4">
    <source>
        <dbReference type="Proteomes" id="UP000824024"/>
    </source>
</evidence>
<feature type="transmembrane region" description="Helical" evidence="1">
    <location>
        <begin position="12"/>
        <end position="29"/>
    </location>
</feature>
<feature type="domain" description="CAAX prenyl protease 2/Lysostaphin resistance protein A-like" evidence="2">
    <location>
        <begin position="124"/>
        <end position="212"/>
    </location>
</feature>
<dbReference type="InterPro" id="IPR052710">
    <property type="entry name" value="CAAX_protease"/>
</dbReference>
<dbReference type="EMBL" id="DXCH01000224">
    <property type="protein sequence ID" value="HIZ07894.1"/>
    <property type="molecule type" value="Genomic_DNA"/>
</dbReference>
<accession>A0A9D2D3M5</accession>
<reference evidence="3" key="2">
    <citation type="submission" date="2021-04" db="EMBL/GenBank/DDBJ databases">
        <authorList>
            <person name="Gilroy R."/>
        </authorList>
    </citation>
    <scope>NUCLEOTIDE SEQUENCE</scope>
    <source>
        <strain evidence="3">CHK192-9172</strain>
    </source>
</reference>
<reference evidence="3" key="1">
    <citation type="journal article" date="2021" name="PeerJ">
        <title>Extensive microbial diversity within the chicken gut microbiome revealed by metagenomics and culture.</title>
        <authorList>
            <person name="Gilroy R."/>
            <person name="Ravi A."/>
            <person name="Getino M."/>
            <person name="Pursley I."/>
            <person name="Horton D.L."/>
            <person name="Alikhan N.F."/>
            <person name="Baker D."/>
            <person name="Gharbi K."/>
            <person name="Hall N."/>
            <person name="Watson M."/>
            <person name="Adriaenssens E.M."/>
            <person name="Foster-Nyarko E."/>
            <person name="Jarju S."/>
            <person name="Secka A."/>
            <person name="Antonio M."/>
            <person name="Oren A."/>
            <person name="Chaudhuri R.R."/>
            <person name="La Ragione R."/>
            <person name="Hildebrand F."/>
            <person name="Pallen M.J."/>
        </authorList>
    </citation>
    <scope>NUCLEOTIDE SEQUENCE</scope>
    <source>
        <strain evidence="3">CHK192-9172</strain>
    </source>
</reference>
<dbReference type="Pfam" id="PF02517">
    <property type="entry name" value="Rce1-like"/>
    <property type="match status" value="1"/>
</dbReference>
<evidence type="ECO:0000313" key="3">
    <source>
        <dbReference type="EMBL" id="HIZ07894.1"/>
    </source>
</evidence>
<feature type="transmembrane region" description="Helical" evidence="1">
    <location>
        <begin position="204"/>
        <end position="225"/>
    </location>
</feature>
<dbReference type="PANTHER" id="PTHR36435:SF1">
    <property type="entry name" value="CAAX AMINO TERMINAL PROTEASE FAMILY PROTEIN"/>
    <property type="match status" value="1"/>
</dbReference>
<dbReference type="InterPro" id="IPR003675">
    <property type="entry name" value="Rce1/LyrA-like_dom"/>
</dbReference>
<gene>
    <name evidence="3" type="ORF">IAA08_08170</name>
</gene>
<keyword evidence="1" id="KW-0812">Transmembrane</keyword>
<comment type="caution">
    <text evidence="3">The sequence shown here is derived from an EMBL/GenBank/DDBJ whole genome shotgun (WGS) entry which is preliminary data.</text>
</comment>
<keyword evidence="3" id="KW-0482">Metalloprotease</keyword>
<evidence type="ECO:0000256" key="1">
    <source>
        <dbReference type="SAM" id="Phobius"/>
    </source>
</evidence>
<dbReference type="GO" id="GO:0008237">
    <property type="term" value="F:metallopeptidase activity"/>
    <property type="evidence" value="ECO:0007669"/>
    <property type="project" value="UniProtKB-KW"/>
</dbReference>
<feature type="transmembrane region" description="Helical" evidence="1">
    <location>
        <begin position="84"/>
        <end position="106"/>
    </location>
</feature>
<protein>
    <submittedName>
        <fullName evidence="3">CPBP family intramembrane metalloprotease</fullName>
    </submittedName>
</protein>
<name>A0A9D2D3M5_9FIRM</name>
<feature type="transmembrane region" description="Helical" evidence="1">
    <location>
        <begin position="231"/>
        <end position="248"/>
    </location>
</feature>
<dbReference type="Proteomes" id="UP000824024">
    <property type="component" value="Unassembled WGS sequence"/>
</dbReference>
<dbReference type="PANTHER" id="PTHR36435">
    <property type="entry name" value="SLR1288 PROTEIN"/>
    <property type="match status" value="1"/>
</dbReference>
<dbReference type="GO" id="GO:0004175">
    <property type="term" value="F:endopeptidase activity"/>
    <property type="evidence" value="ECO:0007669"/>
    <property type="project" value="UniProtKB-ARBA"/>
</dbReference>
<dbReference type="GO" id="GO:0080120">
    <property type="term" value="P:CAAX-box protein maturation"/>
    <property type="evidence" value="ECO:0007669"/>
    <property type="project" value="UniProtKB-ARBA"/>
</dbReference>
<organism evidence="3 4">
    <name type="scientific">Candidatus Eubacterium avistercoris</name>
    <dbReference type="NCBI Taxonomy" id="2838567"/>
    <lineage>
        <taxon>Bacteria</taxon>
        <taxon>Bacillati</taxon>
        <taxon>Bacillota</taxon>
        <taxon>Clostridia</taxon>
        <taxon>Eubacteriales</taxon>
        <taxon>Eubacteriaceae</taxon>
        <taxon>Eubacterium</taxon>
    </lineage>
</organism>
<keyword evidence="3" id="KW-0378">Hydrolase</keyword>